<name>A0A914YFA8_9BILA</name>
<evidence type="ECO:0000313" key="2">
    <source>
        <dbReference type="WBParaSite" id="PSU_v2.g18980.t1"/>
    </source>
</evidence>
<accession>A0A914YFA8</accession>
<sequence>MKTIRNRPSFISKAGISLNNCGRYRPPVIMPNASDGNPVRHSLLNLVAEEDIPELLQAMAEEKNNRRSAQDLVCQVATVSKPNVDYQFFNCYVASDECDEILKKFSLKITPEYFAKTATVVKGDILRICKPLRNSTGRRSSNGYVFTSQDLDLQLYVGKETTIEILSSQATGVIDNYNFINDTRTNATVCGIIESGPTFDGTIWYLMLNDDYGNVLEVILPSYFEIGTGERCIIKGDIKKQGNDFIFNIHIYI</sequence>
<reference evidence="2" key="1">
    <citation type="submission" date="2022-11" db="UniProtKB">
        <authorList>
            <consortium name="WormBaseParasite"/>
        </authorList>
    </citation>
    <scope>IDENTIFICATION</scope>
</reference>
<dbReference type="AlphaFoldDB" id="A0A914YFA8"/>
<evidence type="ECO:0000313" key="1">
    <source>
        <dbReference type="Proteomes" id="UP000887577"/>
    </source>
</evidence>
<dbReference type="WBParaSite" id="PSU_v2.g18980.t1">
    <property type="protein sequence ID" value="PSU_v2.g18980.t1"/>
    <property type="gene ID" value="PSU_v2.g18980"/>
</dbReference>
<keyword evidence="1" id="KW-1185">Reference proteome</keyword>
<dbReference type="Proteomes" id="UP000887577">
    <property type="component" value="Unplaced"/>
</dbReference>
<protein>
    <submittedName>
        <fullName evidence="2">Uncharacterized protein</fullName>
    </submittedName>
</protein>
<organism evidence="1 2">
    <name type="scientific">Panagrolaimus superbus</name>
    <dbReference type="NCBI Taxonomy" id="310955"/>
    <lineage>
        <taxon>Eukaryota</taxon>
        <taxon>Metazoa</taxon>
        <taxon>Ecdysozoa</taxon>
        <taxon>Nematoda</taxon>
        <taxon>Chromadorea</taxon>
        <taxon>Rhabditida</taxon>
        <taxon>Tylenchina</taxon>
        <taxon>Panagrolaimomorpha</taxon>
        <taxon>Panagrolaimoidea</taxon>
        <taxon>Panagrolaimidae</taxon>
        <taxon>Panagrolaimus</taxon>
    </lineage>
</organism>
<proteinExistence type="predicted"/>